<evidence type="ECO:0000256" key="4">
    <source>
        <dbReference type="ARBA" id="ARBA00022691"/>
    </source>
</evidence>
<proteinExistence type="inferred from homology"/>
<dbReference type="PANTHER" id="PTHR11727">
    <property type="entry name" value="DIMETHYLADENOSINE TRANSFERASE"/>
    <property type="match status" value="1"/>
</dbReference>
<dbReference type="Proteomes" id="UP001050691">
    <property type="component" value="Unassembled WGS sequence"/>
</dbReference>
<evidence type="ECO:0000313" key="10">
    <source>
        <dbReference type="Proteomes" id="UP001050691"/>
    </source>
</evidence>
<dbReference type="Gene3D" id="3.40.50.150">
    <property type="entry name" value="Vaccinia Virus protein VP39"/>
    <property type="match status" value="1"/>
</dbReference>
<comment type="caution">
    <text evidence="7">Lacks conserved residue(s) required for the propagation of feature annotation.</text>
</comment>
<dbReference type="EC" id="2.1.1.-" evidence="8"/>
<dbReference type="PANTHER" id="PTHR11727:SF17">
    <property type="entry name" value="DIMETHYLADENOSINE TRANSFERASE 1, MITOCHONDRIAL"/>
    <property type="match status" value="1"/>
</dbReference>
<evidence type="ECO:0000256" key="8">
    <source>
        <dbReference type="RuleBase" id="RU362106"/>
    </source>
</evidence>
<evidence type="ECO:0000256" key="6">
    <source>
        <dbReference type="ARBA" id="ARBA00024915"/>
    </source>
</evidence>
<feature type="binding site" evidence="7">
    <location>
        <position position="21"/>
    </location>
    <ligand>
        <name>S-adenosyl-L-methionine</name>
        <dbReference type="ChEBI" id="CHEBI:59789"/>
    </ligand>
</feature>
<dbReference type="InterPro" id="IPR023165">
    <property type="entry name" value="rRNA_Ade_diMease-like_C"/>
</dbReference>
<keyword evidence="2 7" id="KW-0489">Methyltransferase</keyword>
<dbReference type="GO" id="GO:0005759">
    <property type="term" value="C:mitochondrial matrix"/>
    <property type="evidence" value="ECO:0007669"/>
    <property type="project" value="TreeGrafter"/>
</dbReference>
<dbReference type="Pfam" id="PF00398">
    <property type="entry name" value="RrnaAD"/>
    <property type="match status" value="1"/>
</dbReference>
<keyword evidence="10" id="KW-1185">Reference proteome</keyword>
<organism evidence="9 10">
    <name type="scientific">Clathrus columnatus</name>
    <dbReference type="NCBI Taxonomy" id="1419009"/>
    <lineage>
        <taxon>Eukaryota</taxon>
        <taxon>Fungi</taxon>
        <taxon>Dikarya</taxon>
        <taxon>Basidiomycota</taxon>
        <taxon>Agaricomycotina</taxon>
        <taxon>Agaricomycetes</taxon>
        <taxon>Phallomycetidae</taxon>
        <taxon>Phallales</taxon>
        <taxon>Clathraceae</taxon>
        <taxon>Clathrus</taxon>
    </lineage>
</organism>
<keyword evidence="4 7" id="KW-0949">S-adenosyl-L-methionine</keyword>
<dbReference type="InterPro" id="IPR029063">
    <property type="entry name" value="SAM-dependent_MTases_sf"/>
</dbReference>
<keyword evidence="3 7" id="KW-0808">Transferase</keyword>
<accession>A0AAV4ZWZ4</accession>
<evidence type="ECO:0000256" key="7">
    <source>
        <dbReference type="PROSITE-ProRule" id="PRU01026"/>
    </source>
</evidence>
<keyword evidence="8" id="KW-0698">rRNA processing</keyword>
<dbReference type="Gene3D" id="1.10.8.100">
    <property type="entry name" value="Ribosomal RNA adenine dimethylase-like, domain 2"/>
    <property type="match status" value="1"/>
</dbReference>
<keyword evidence="5 7" id="KW-0694">RNA-binding</keyword>
<dbReference type="PIRSF" id="PIRSF027833">
    <property type="entry name" value="MtTFB2"/>
    <property type="match status" value="1"/>
</dbReference>
<comment type="similarity">
    <text evidence="7 8">Belongs to the class I-like SAM-binding methyltransferase superfamily. rRNA adenine N(6)-methyltransferase family.</text>
</comment>
<dbReference type="SUPFAM" id="SSF53335">
    <property type="entry name" value="S-adenosyl-L-methionine-dependent methyltransferases"/>
    <property type="match status" value="1"/>
</dbReference>
<feature type="binding site" evidence="7">
    <location>
        <position position="75"/>
    </location>
    <ligand>
        <name>S-adenosyl-L-methionine</name>
        <dbReference type="ChEBI" id="CHEBI:59789"/>
    </ligand>
</feature>
<dbReference type="GO" id="GO:0000179">
    <property type="term" value="F:rRNA (adenine-N6,N6-)-dimethyltransferase activity"/>
    <property type="evidence" value="ECO:0007669"/>
    <property type="project" value="UniProtKB-UniRule"/>
</dbReference>
<dbReference type="GO" id="GO:0034246">
    <property type="term" value="F:mitochondrial transcription factor activity"/>
    <property type="evidence" value="ECO:0007669"/>
    <property type="project" value="TreeGrafter"/>
</dbReference>
<dbReference type="GO" id="GO:0003723">
    <property type="term" value="F:RNA binding"/>
    <property type="evidence" value="ECO:0007669"/>
    <property type="project" value="UniProtKB-UniRule"/>
</dbReference>
<feature type="binding site" evidence="7">
    <location>
        <position position="100"/>
    </location>
    <ligand>
        <name>S-adenosyl-L-methionine</name>
        <dbReference type="ChEBI" id="CHEBI:59789"/>
    </ligand>
</feature>
<evidence type="ECO:0000313" key="9">
    <source>
        <dbReference type="EMBL" id="GJJ06511.1"/>
    </source>
</evidence>
<evidence type="ECO:0000256" key="3">
    <source>
        <dbReference type="ARBA" id="ARBA00022679"/>
    </source>
</evidence>
<name>A0AAV4ZWZ4_9AGAM</name>
<reference evidence="9" key="1">
    <citation type="submission" date="2021-10" db="EMBL/GenBank/DDBJ databases">
        <title>De novo Genome Assembly of Clathrus columnatus (Basidiomycota, Fungi) Using Illumina and Nanopore Sequence Data.</title>
        <authorList>
            <person name="Ogiso-Tanaka E."/>
            <person name="Itagaki H."/>
            <person name="Hosoya T."/>
            <person name="Hosaka K."/>
        </authorList>
    </citation>
    <scope>NUCLEOTIDE SEQUENCE</scope>
    <source>
        <strain evidence="9">MO-923</strain>
    </source>
</reference>
<dbReference type="GO" id="GO:0006391">
    <property type="term" value="P:transcription initiation at mitochondrial promoter"/>
    <property type="evidence" value="ECO:0007669"/>
    <property type="project" value="TreeGrafter"/>
</dbReference>
<gene>
    <name evidence="9" type="ORF">Clacol_000703</name>
</gene>
<evidence type="ECO:0000256" key="5">
    <source>
        <dbReference type="ARBA" id="ARBA00022884"/>
    </source>
</evidence>
<dbReference type="InterPro" id="IPR001737">
    <property type="entry name" value="KsgA/Erm"/>
</dbReference>
<evidence type="ECO:0000256" key="1">
    <source>
        <dbReference type="ARBA" id="ARBA00004173"/>
    </source>
</evidence>
<protein>
    <recommendedName>
        <fullName evidence="8">rRNA adenine N(6)-methyltransferase</fullName>
        <ecNumber evidence="8">2.1.1.-</ecNumber>
    </recommendedName>
</protein>
<comment type="caution">
    <text evidence="9">The sequence shown here is derived from an EMBL/GenBank/DDBJ whole genome shotgun (WGS) entry which is preliminary data.</text>
</comment>
<dbReference type="EMBL" id="BPWL01000001">
    <property type="protein sequence ID" value="GJJ06511.1"/>
    <property type="molecule type" value="Genomic_DNA"/>
</dbReference>
<dbReference type="PROSITE" id="PS51689">
    <property type="entry name" value="SAM_RNA_A_N6_MT"/>
    <property type="match status" value="1"/>
</dbReference>
<comment type="subcellular location">
    <subcellularLocation>
        <location evidence="1">Mitochondrion</location>
    </subcellularLocation>
</comment>
<comment type="function">
    <text evidence="6">Mitochondrial transcription factor that confers selective promoter recognition on the core subunit of the yeast mitochondrial RNA polymerase. Interacts with DNA in a non-specific manner.</text>
</comment>
<evidence type="ECO:0000256" key="2">
    <source>
        <dbReference type="ARBA" id="ARBA00022603"/>
    </source>
</evidence>
<sequence length="339" mass="38620">MAQWNQIFPGNMRNRRFRVCLGNSDTAARVADAFFPKSDSSRGKVVVEAYPGPGVLTRALLQLPPGRIRKLIVLEDIPEYYEKVKELEAHDPRVVALNLDALSWDTYTEIEQRGLLDDLEKRNWEDASDVEFVCHMPHSLHGEQFTAQLLRSIPQKSWLFTYGRMPMHLILAESLYDRVLGSSRRTRCKLSIIAEATTSFQYSIQPGDLKPYIQHFWPPPITRSSDLPESRKAGHPMVASTFMPLPEQHIGSDALDEWDYCLRRLYVLKNTTLDKAVSSLAPGAHNLLASINKNLPAEQHINVKAKVNELSVKDWATLVKAFKEWPFAPDVRMISNRLS</sequence>
<dbReference type="AlphaFoldDB" id="A0AAV4ZWZ4"/>